<keyword evidence="6" id="KW-1133">Transmembrane helix</keyword>
<dbReference type="Pfam" id="PF00989">
    <property type="entry name" value="PAS"/>
    <property type="match status" value="1"/>
</dbReference>
<keyword evidence="3" id="KW-0597">Phosphoprotein</keyword>
<dbReference type="Gene3D" id="1.10.287.130">
    <property type="match status" value="1"/>
</dbReference>
<dbReference type="OrthoDB" id="9805967at2"/>
<evidence type="ECO:0000256" key="2">
    <source>
        <dbReference type="ARBA" id="ARBA00012438"/>
    </source>
</evidence>
<feature type="transmembrane region" description="Helical" evidence="6">
    <location>
        <begin position="31"/>
        <end position="51"/>
    </location>
</feature>
<dbReference type="InterPro" id="IPR052162">
    <property type="entry name" value="Sensor_kinase/Photoreceptor"/>
</dbReference>
<dbReference type="PROSITE" id="PS50109">
    <property type="entry name" value="HIS_KIN"/>
    <property type="match status" value="1"/>
</dbReference>
<dbReference type="SUPFAM" id="SSF55874">
    <property type="entry name" value="ATPase domain of HSP90 chaperone/DNA topoisomerase II/histidine kinase"/>
    <property type="match status" value="1"/>
</dbReference>
<dbReference type="SUPFAM" id="SSF47384">
    <property type="entry name" value="Homodimeric domain of signal transducing histidine kinase"/>
    <property type="match status" value="1"/>
</dbReference>
<dbReference type="Proteomes" id="UP000308901">
    <property type="component" value="Unassembled WGS sequence"/>
</dbReference>
<dbReference type="InterPro" id="IPR003594">
    <property type="entry name" value="HATPase_dom"/>
</dbReference>
<dbReference type="EMBL" id="VANU01000004">
    <property type="protein sequence ID" value="TLP37480.1"/>
    <property type="molecule type" value="Genomic_DNA"/>
</dbReference>
<feature type="domain" description="Histidine kinase" evidence="7">
    <location>
        <begin position="441"/>
        <end position="668"/>
    </location>
</feature>
<proteinExistence type="predicted"/>
<dbReference type="SMART" id="SM00086">
    <property type="entry name" value="PAC"/>
    <property type="match status" value="2"/>
</dbReference>
<evidence type="ECO:0000313" key="10">
    <source>
        <dbReference type="EMBL" id="TLP37480.1"/>
    </source>
</evidence>
<protein>
    <recommendedName>
        <fullName evidence="2">histidine kinase</fullName>
        <ecNumber evidence="2">2.7.13.3</ecNumber>
    </recommendedName>
</protein>
<comment type="catalytic activity">
    <reaction evidence="1">
        <text>ATP + protein L-histidine = ADP + protein N-phospho-L-histidine.</text>
        <dbReference type="EC" id="2.7.13.3"/>
    </reaction>
</comment>
<dbReference type="CDD" id="cd00130">
    <property type="entry name" value="PAS"/>
    <property type="match status" value="2"/>
</dbReference>
<feature type="domain" description="PAS" evidence="8">
    <location>
        <begin position="311"/>
        <end position="381"/>
    </location>
</feature>
<dbReference type="PRINTS" id="PR00344">
    <property type="entry name" value="BCTRLSENSOR"/>
</dbReference>
<evidence type="ECO:0000259" key="9">
    <source>
        <dbReference type="PROSITE" id="PS50113"/>
    </source>
</evidence>
<dbReference type="Gene3D" id="3.30.565.10">
    <property type="entry name" value="Histidine kinase-like ATPase, C-terminal domain"/>
    <property type="match status" value="1"/>
</dbReference>
<feature type="domain" description="PAC" evidence="9">
    <location>
        <begin position="136"/>
        <end position="188"/>
    </location>
</feature>
<dbReference type="EC" id="2.7.13.3" evidence="2"/>
<dbReference type="GO" id="GO:0000155">
    <property type="term" value="F:phosphorelay sensor kinase activity"/>
    <property type="evidence" value="ECO:0007669"/>
    <property type="project" value="InterPro"/>
</dbReference>
<sequence>MKTKIILSLIFLTVFLFSADTKQYHISLSSQIIYLFLFFNLIILSIIVFILKKGFEKKMELRKNEFDTILNDIPDLLWIKNKNGVFLECNKRFEEFFGAKKEEIIGKTDFDFVDKELAEFFTEHDKNAMESDVPLSNFEKVVFKNDGHEEYLKTTKTKVLNNSGKIIGVLGIGRDFTAEKKLQEEISFEKQKYKYLLENSSDAIFIVDLGGNLIEYSKLFKKVLGYEDKELLTFKVTDFEAIHEEEVILENINKTSFEPISFESKYKRKDGTLFDVFVSIVRIKVFDEELVYCSMRDISAQKEYENRLVQQKEEFETIFNYSRDAILVIDKKLDIFNFNKEFITIFAFDEKNSFKMNFLDLLVEEYKDKLLNGIKIALEKGFIENQEANCISFDKKLIPINYSISLLPDKQRFLIFIKDTTSLKIVEQQTKLASMGEMIGNIAHQWRQPLSAITTNVSGLSLKVDMEMPISNEEILHCSEEVMKQANYLSTTIDNFRNFIKDEKGTSLVSIKNVIENSISLVQSSLNSSYIKLITKIDEDISIVASKNELSEAFINILNNAKDALKELVENEEDRYIFIEVKRIDRNSLVLRIYDSAGGIDSSIKDRIFEPYFTTKYKSQGTGLGLVMVDKILRERHNFKLDVYNKKFTYNNKEYVGACFEVIITCTKLDLT</sequence>
<evidence type="ECO:0000256" key="3">
    <source>
        <dbReference type="ARBA" id="ARBA00022553"/>
    </source>
</evidence>
<dbReference type="SUPFAM" id="SSF55785">
    <property type="entry name" value="PYP-like sensor domain (PAS domain)"/>
    <property type="match status" value="3"/>
</dbReference>
<gene>
    <name evidence="10" type="ORF">FDK22_09125</name>
</gene>
<evidence type="ECO:0000256" key="1">
    <source>
        <dbReference type="ARBA" id="ARBA00000085"/>
    </source>
</evidence>
<dbReference type="InterPro" id="IPR005467">
    <property type="entry name" value="His_kinase_dom"/>
</dbReference>
<dbReference type="InterPro" id="IPR035965">
    <property type="entry name" value="PAS-like_dom_sf"/>
</dbReference>
<evidence type="ECO:0000259" key="7">
    <source>
        <dbReference type="PROSITE" id="PS50109"/>
    </source>
</evidence>
<dbReference type="AlphaFoldDB" id="A0A5R8XZS9"/>
<dbReference type="CDD" id="cd00082">
    <property type="entry name" value="HisKA"/>
    <property type="match status" value="1"/>
</dbReference>
<dbReference type="NCBIfam" id="TIGR00229">
    <property type="entry name" value="sensory_box"/>
    <property type="match status" value="3"/>
</dbReference>
<name>A0A5R8XZS9_9BACT</name>
<keyword evidence="11" id="KW-1185">Reference proteome</keyword>
<dbReference type="Pfam" id="PF02518">
    <property type="entry name" value="HATPase_c"/>
    <property type="match status" value="1"/>
</dbReference>
<dbReference type="SMART" id="SM00387">
    <property type="entry name" value="HATPase_c"/>
    <property type="match status" value="1"/>
</dbReference>
<evidence type="ECO:0000256" key="4">
    <source>
        <dbReference type="ARBA" id="ARBA00022679"/>
    </source>
</evidence>
<dbReference type="InterPro" id="IPR003661">
    <property type="entry name" value="HisK_dim/P_dom"/>
</dbReference>
<keyword evidence="6" id="KW-0812">Transmembrane</keyword>
<dbReference type="Pfam" id="PF13426">
    <property type="entry name" value="PAS_9"/>
    <property type="match status" value="1"/>
</dbReference>
<feature type="domain" description="PAS" evidence="8">
    <location>
        <begin position="62"/>
        <end position="132"/>
    </location>
</feature>
<accession>A0A5R8XZS9</accession>
<reference evidence="10 11" key="1">
    <citation type="submission" date="2019-05" db="EMBL/GenBank/DDBJ databases">
        <title>Arcobacter sp. nov., isolated from sea sediment.</title>
        <authorList>
            <person name="Kim W."/>
        </authorList>
    </citation>
    <scope>NUCLEOTIDE SEQUENCE [LARGE SCALE GENOMIC DNA]</scope>
    <source>
        <strain evidence="10 11">CAU 1517</strain>
    </source>
</reference>
<comment type="caution">
    <text evidence="10">The sequence shown here is derived from an EMBL/GenBank/DDBJ whole genome shotgun (WGS) entry which is preliminary data.</text>
</comment>
<organism evidence="10 11">
    <name type="scientific">Arcobacter arenosus</name>
    <dbReference type="NCBI Taxonomy" id="2576037"/>
    <lineage>
        <taxon>Bacteria</taxon>
        <taxon>Pseudomonadati</taxon>
        <taxon>Campylobacterota</taxon>
        <taxon>Epsilonproteobacteria</taxon>
        <taxon>Campylobacterales</taxon>
        <taxon>Arcobacteraceae</taxon>
        <taxon>Arcobacter</taxon>
    </lineage>
</organism>
<evidence type="ECO:0000256" key="5">
    <source>
        <dbReference type="ARBA" id="ARBA00022777"/>
    </source>
</evidence>
<dbReference type="PANTHER" id="PTHR43304:SF1">
    <property type="entry name" value="PAC DOMAIN-CONTAINING PROTEIN"/>
    <property type="match status" value="1"/>
</dbReference>
<dbReference type="InterPro" id="IPR036890">
    <property type="entry name" value="HATPase_C_sf"/>
</dbReference>
<dbReference type="GO" id="GO:0006355">
    <property type="term" value="P:regulation of DNA-templated transcription"/>
    <property type="evidence" value="ECO:0007669"/>
    <property type="project" value="InterPro"/>
</dbReference>
<dbReference type="InterPro" id="IPR013767">
    <property type="entry name" value="PAS_fold"/>
</dbReference>
<dbReference type="InterPro" id="IPR004358">
    <property type="entry name" value="Sig_transdc_His_kin-like_C"/>
</dbReference>
<dbReference type="InterPro" id="IPR013656">
    <property type="entry name" value="PAS_4"/>
</dbReference>
<dbReference type="Gene3D" id="3.30.450.20">
    <property type="entry name" value="PAS domain"/>
    <property type="match status" value="3"/>
</dbReference>
<keyword evidence="5" id="KW-0418">Kinase</keyword>
<dbReference type="InterPro" id="IPR000700">
    <property type="entry name" value="PAS-assoc_C"/>
</dbReference>
<evidence type="ECO:0000313" key="11">
    <source>
        <dbReference type="Proteomes" id="UP000308901"/>
    </source>
</evidence>
<keyword evidence="6" id="KW-0472">Membrane</keyword>
<dbReference type="SMART" id="SM00091">
    <property type="entry name" value="PAS"/>
    <property type="match status" value="3"/>
</dbReference>
<dbReference type="SMART" id="SM00388">
    <property type="entry name" value="HisKA"/>
    <property type="match status" value="1"/>
</dbReference>
<dbReference type="PANTHER" id="PTHR43304">
    <property type="entry name" value="PHYTOCHROME-LIKE PROTEIN CPH1"/>
    <property type="match status" value="1"/>
</dbReference>
<dbReference type="InterPro" id="IPR000014">
    <property type="entry name" value="PAS"/>
</dbReference>
<dbReference type="PROSITE" id="PS50112">
    <property type="entry name" value="PAS"/>
    <property type="match status" value="3"/>
</dbReference>
<keyword evidence="4" id="KW-0808">Transferase</keyword>
<dbReference type="PROSITE" id="PS50113">
    <property type="entry name" value="PAC"/>
    <property type="match status" value="1"/>
</dbReference>
<evidence type="ECO:0000256" key="6">
    <source>
        <dbReference type="SAM" id="Phobius"/>
    </source>
</evidence>
<dbReference type="Pfam" id="PF08448">
    <property type="entry name" value="PAS_4"/>
    <property type="match status" value="1"/>
</dbReference>
<feature type="domain" description="PAS" evidence="8">
    <location>
        <begin position="189"/>
        <end position="246"/>
    </location>
</feature>
<dbReference type="InterPro" id="IPR036097">
    <property type="entry name" value="HisK_dim/P_sf"/>
</dbReference>
<dbReference type="InterPro" id="IPR001610">
    <property type="entry name" value="PAC"/>
</dbReference>
<evidence type="ECO:0000259" key="8">
    <source>
        <dbReference type="PROSITE" id="PS50112"/>
    </source>
</evidence>